<reference evidence="6 7" key="2">
    <citation type="submission" date="2018-03" db="EMBL/GenBank/DDBJ databases">
        <title>The ancient ancestry and fast evolution of plastids.</title>
        <authorList>
            <person name="Moore K.R."/>
            <person name="Magnabosco C."/>
            <person name="Momper L."/>
            <person name="Gold D.A."/>
            <person name="Bosak T."/>
            <person name="Fournier G.P."/>
        </authorList>
    </citation>
    <scope>NUCLEOTIDE SEQUENCE [LARGE SCALE GENOMIC DNA]</scope>
    <source>
        <strain evidence="6 7">ULC18</strain>
    </source>
</reference>
<proteinExistence type="predicted"/>
<evidence type="ECO:0000256" key="1">
    <source>
        <dbReference type="ARBA" id="ARBA00023015"/>
    </source>
</evidence>
<comment type="caution">
    <text evidence="6">The sequence shown here is derived from an EMBL/GenBank/DDBJ whole genome shotgun (WGS) entry which is preliminary data.</text>
</comment>
<gene>
    <name evidence="6" type="ORF">C7B82_20200</name>
</gene>
<keyword evidence="3" id="KW-0804">Transcription</keyword>
<evidence type="ECO:0000313" key="6">
    <source>
        <dbReference type="EMBL" id="PSB26329.1"/>
    </source>
</evidence>
<dbReference type="PANTHER" id="PTHR30055:SF238">
    <property type="entry name" value="MYCOFACTOCIN BIOSYNTHESIS TRANSCRIPTIONAL REGULATOR MFTR-RELATED"/>
    <property type="match status" value="1"/>
</dbReference>
<keyword evidence="1" id="KW-0805">Transcription regulation</keyword>
<protein>
    <submittedName>
        <fullName evidence="6">TetR/AcrR family transcriptional regulator</fullName>
    </submittedName>
</protein>
<dbReference type="InterPro" id="IPR001647">
    <property type="entry name" value="HTH_TetR"/>
</dbReference>
<reference evidence="7" key="1">
    <citation type="submission" date="2018-02" db="EMBL/GenBank/DDBJ databases">
        <authorList>
            <person name="Moore K."/>
            <person name="Momper L."/>
        </authorList>
    </citation>
    <scope>NUCLEOTIDE SEQUENCE [LARGE SCALE GENOMIC DNA]</scope>
    <source>
        <strain evidence="7">ULC18</strain>
    </source>
</reference>
<keyword evidence="7" id="KW-1185">Reference proteome</keyword>
<evidence type="ECO:0000256" key="4">
    <source>
        <dbReference type="PROSITE-ProRule" id="PRU00335"/>
    </source>
</evidence>
<dbReference type="Pfam" id="PF00440">
    <property type="entry name" value="TetR_N"/>
    <property type="match status" value="1"/>
</dbReference>
<dbReference type="SUPFAM" id="SSF46689">
    <property type="entry name" value="Homeodomain-like"/>
    <property type="match status" value="1"/>
</dbReference>
<name>A0A2T1E0T7_9CYAN</name>
<accession>A0A2T1E0T7</accession>
<dbReference type="EMBL" id="PVWK01000109">
    <property type="protein sequence ID" value="PSB26329.1"/>
    <property type="molecule type" value="Genomic_DNA"/>
</dbReference>
<evidence type="ECO:0000259" key="5">
    <source>
        <dbReference type="PROSITE" id="PS50977"/>
    </source>
</evidence>
<sequence>MVRDKAETKARILAAVGKLLAESGFQQLGVNAIAREAGVDKVLIYRYFENLPSLLQTFAREGDYWLTADALIGDTRTAGAESLDEWMLLLLTRFLHDLQQRPVTQEILRWELLEGNELTQALAQVRDRMATESLEFLEQTCSFPPDKDVPAISAVLIAGLVYLVLRTKVSPTFLGIDFTSPAGWQRIEAAIASLVQVTVLTGIPPESVTQPTSHNS</sequence>
<evidence type="ECO:0000256" key="2">
    <source>
        <dbReference type="ARBA" id="ARBA00023125"/>
    </source>
</evidence>
<keyword evidence="2 4" id="KW-0238">DNA-binding</keyword>
<feature type="DNA-binding region" description="H-T-H motif" evidence="4">
    <location>
        <begin position="29"/>
        <end position="48"/>
    </location>
</feature>
<feature type="domain" description="HTH tetR-type" evidence="5">
    <location>
        <begin position="6"/>
        <end position="66"/>
    </location>
</feature>
<dbReference type="InterPro" id="IPR050109">
    <property type="entry name" value="HTH-type_TetR-like_transc_reg"/>
</dbReference>
<dbReference type="OrthoDB" id="494991at2"/>
<dbReference type="PRINTS" id="PR00455">
    <property type="entry name" value="HTHTETR"/>
</dbReference>
<dbReference type="Proteomes" id="UP000239576">
    <property type="component" value="Unassembled WGS sequence"/>
</dbReference>
<evidence type="ECO:0000313" key="7">
    <source>
        <dbReference type="Proteomes" id="UP000239576"/>
    </source>
</evidence>
<dbReference type="PROSITE" id="PS50977">
    <property type="entry name" value="HTH_TETR_2"/>
    <property type="match status" value="1"/>
</dbReference>
<dbReference type="GO" id="GO:0000976">
    <property type="term" value="F:transcription cis-regulatory region binding"/>
    <property type="evidence" value="ECO:0007669"/>
    <property type="project" value="TreeGrafter"/>
</dbReference>
<evidence type="ECO:0000256" key="3">
    <source>
        <dbReference type="ARBA" id="ARBA00023163"/>
    </source>
</evidence>
<dbReference type="InterPro" id="IPR009057">
    <property type="entry name" value="Homeodomain-like_sf"/>
</dbReference>
<dbReference type="PANTHER" id="PTHR30055">
    <property type="entry name" value="HTH-TYPE TRANSCRIPTIONAL REGULATOR RUTR"/>
    <property type="match status" value="1"/>
</dbReference>
<dbReference type="RefSeq" id="WP_106258075.1">
    <property type="nucleotide sequence ID" value="NZ_CAWNSW010000049.1"/>
</dbReference>
<dbReference type="Gene3D" id="1.10.357.10">
    <property type="entry name" value="Tetracycline Repressor, domain 2"/>
    <property type="match status" value="1"/>
</dbReference>
<organism evidence="6 7">
    <name type="scientific">Stenomitos frigidus ULC18</name>
    <dbReference type="NCBI Taxonomy" id="2107698"/>
    <lineage>
        <taxon>Bacteria</taxon>
        <taxon>Bacillati</taxon>
        <taxon>Cyanobacteriota</taxon>
        <taxon>Cyanophyceae</taxon>
        <taxon>Leptolyngbyales</taxon>
        <taxon>Leptolyngbyaceae</taxon>
        <taxon>Stenomitos</taxon>
    </lineage>
</organism>
<dbReference type="GO" id="GO:0003700">
    <property type="term" value="F:DNA-binding transcription factor activity"/>
    <property type="evidence" value="ECO:0007669"/>
    <property type="project" value="TreeGrafter"/>
</dbReference>
<dbReference type="AlphaFoldDB" id="A0A2T1E0T7"/>